<evidence type="ECO:0000313" key="4">
    <source>
        <dbReference type="EMBL" id="MBB6482347.1"/>
    </source>
</evidence>
<keyword evidence="2 4" id="KW-0808">Transferase</keyword>
<dbReference type="PANTHER" id="PTHR34136:SF1">
    <property type="entry name" value="UDP-N-ACETYL-D-MANNOSAMINURONIC ACID TRANSFERASE"/>
    <property type="match status" value="1"/>
</dbReference>
<dbReference type="GO" id="GO:0047244">
    <property type="term" value="F:N-acetylglucosaminyldiphosphoundecaprenol N-acetyl-beta-D-mannosaminyltransferase activity"/>
    <property type="evidence" value="ECO:0007669"/>
    <property type="project" value="UniProtKB-EC"/>
</dbReference>
<keyword evidence="5" id="KW-1185">Reference proteome</keyword>
<dbReference type="PANTHER" id="PTHR34136">
    <property type="match status" value="1"/>
</dbReference>
<dbReference type="Pfam" id="PF03808">
    <property type="entry name" value="Glyco_tran_WecG"/>
    <property type="match status" value="1"/>
</dbReference>
<keyword evidence="3" id="KW-0472">Membrane</keyword>
<keyword evidence="3" id="KW-0812">Transmembrane</keyword>
<dbReference type="EC" id="2.4.1.187" evidence="4"/>
<dbReference type="InterPro" id="IPR004629">
    <property type="entry name" value="WecG_TagA_CpsF"/>
</dbReference>
<accession>A0A841RGK6</accession>
<sequence>MESERLNSRINFMKVPLDILEEKNLEEKILELLQNDKSNQIVLLSFADYIKARNSREFRTLLNKASLVLPSSSLITGGIKFLYGRESSVYINYDLVLKILSILERNGKSIYIIGSNRKTIMTSEKNLKDSYPGLHLVGRSSSFYNKESEKDITLAIKKSSPSLLLAGSGLKGKNYWLYRNCDKFNPGLTLWSPDCFEIFSGKKKRPSKRVSKRFFSRLGRSILKPWRIFYIFPYLMFHINLIVYRLFKNK</sequence>
<gene>
    <name evidence="4" type="ORF">HNR50_004040</name>
</gene>
<keyword evidence="3" id="KW-1133">Transmembrane helix</keyword>
<keyword evidence="1 4" id="KW-0328">Glycosyltransferase</keyword>
<reference evidence="4 5" key="1">
    <citation type="submission" date="2020-08" db="EMBL/GenBank/DDBJ databases">
        <title>Genomic Encyclopedia of Type Strains, Phase IV (KMG-IV): sequencing the most valuable type-strain genomes for metagenomic binning, comparative biology and taxonomic classification.</title>
        <authorList>
            <person name="Goeker M."/>
        </authorList>
    </citation>
    <scope>NUCLEOTIDE SEQUENCE [LARGE SCALE GENOMIC DNA]</scope>
    <source>
        <strain evidence="4 5">DSM 2461</strain>
    </source>
</reference>
<dbReference type="RefSeq" id="WP_184748584.1">
    <property type="nucleotide sequence ID" value="NZ_JACHGJ010000011.1"/>
</dbReference>
<evidence type="ECO:0000313" key="5">
    <source>
        <dbReference type="Proteomes" id="UP000587760"/>
    </source>
</evidence>
<evidence type="ECO:0000256" key="3">
    <source>
        <dbReference type="SAM" id="Phobius"/>
    </source>
</evidence>
<feature type="transmembrane region" description="Helical" evidence="3">
    <location>
        <begin position="228"/>
        <end position="247"/>
    </location>
</feature>
<proteinExistence type="predicted"/>
<dbReference type="AlphaFoldDB" id="A0A841RGK6"/>
<evidence type="ECO:0000256" key="1">
    <source>
        <dbReference type="ARBA" id="ARBA00022676"/>
    </source>
</evidence>
<dbReference type="EMBL" id="JACHGJ010000011">
    <property type="protein sequence ID" value="MBB6482347.1"/>
    <property type="molecule type" value="Genomic_DNA"/>
</dbReference>
<evidence type="ECO:0000256" key="2">
    <source>
        <dbReference type="ARBA" id="ARBA00022679"/>
    </source>
</evidence>
<organism evidence="4 5">
    <name type="scientific">Spirochaeta isovalerica</name>
    <dbReference type="NCBI Taxonomy" id="150"/>
    <lineage>
        <taxon>Bacteria</taxon>
        <taxon>Pseudomonadati</taxon>
        <taxon>Spirochaetota</taxon>
        <taxon>Spirochaetia</taxon>
        <taxon>Spirochaetales</taxon>
        <taxon>Spirochaetaceae</taxon>
        <taxon>Spirochaeta</taxon>
    </lineage>
</organism>
<name>A0A841RGK6_9SPIO</name>
<dbReference type="Proteomes" id="UP000587760">
    <property type="component" value="Unassembled WGS sequence"/>
</dbReference>
<comment type="caution">
    <text evidence="4">The sequence shown here is derived from an EMBL/GenBank/DDBJ whole genome shotgun (WGS) entry which is preliminary data.</text>
</comment>
<protein>
    <submittedName>
        <fullName evidence="4">N-acetylglucosaminyldiphosphoundecaprenol N-acetyl-beta-D-mannosaminyltransferase</fullName>
        <ecNumber evidence="4">2.4.1.187</ecNumber>
    </submittedName>
</protein>